<evidence type="ECO:0000256" key="5">
    <source>
        <dbReference type="ARBA" id="ARBA00022553"/>
    </source>
</evidence>
<dbReference type="GO" id="GO:0009881">
    <property type="term" value="F:photoreceptor activity"/>
    <property type="evidence" value="ECO:0007669"/>
    <property type="project" value="UniProtKB-KW"/>
</dbReference>
<evidence type="ECO:0000256" key="12">
    <source>
        <dbReference type="ARBA" id="ARBA00022777"/>
    </source>
</evidence>
<reference evidence="20" key="1">
    <citation type="submission" date="2018-06" db="EMBL/GenBank/DDBJ databases">
        <authorList>
            <person name="Helene L.C."/>
            <person name="Dall'Agnol R."/>
            <person name="Delamuta J.R."/>
            <person name="Hungria M."/>
        </authorList>
    </citation>
    <scope>NUCLEOTIDE SEQUENCE [LARGE SCALE GENOMIC DNA]</scope>
    <source>
        <strain evidence="20">AC99b</strain>
    </source>
</reference>
<dbReference type="CDD" id="cd00130">
    <property type="entry name" value="PAS"/>
    <property type="match status" value="1"/>
</dbReference>
<dbReference type="InterPro" id="IPR035965">
    <property type="entry name" value="PAS-like_dom_sf"/>
</dbReference>
<keyword evidence="20" id="KW-1185">Reference proteome</keyword>
<dbReference type="Pfam" id="PF08448">
    <property type="entry name" value="PAS_4"/>
    <property type="match status" value="1"/>
</dbReference>
<feature type="region of interest" description="Disordered" evidence="17">
    <location>
        <begin position="32"/>
        <end position="55"/>
    </location>
</feature>
<reference evidence="19 20" key="2">
    <citation type="submission" date="2018-07" db="EMBL/GenBank/DDBJ databases">
        <title>Diversity of Mesorhizobium strains in Brazil.</title>
        <authorList>
            <person name="Helene L.C.F."/>
            <person name="Dall'Agnol R."/>
            <person name="Delamuta J.R.M."/>
            <person name="Hungria M."/>
        </authorList>
    </citation>
    <scope>NUCLEOTIDE SEQUENCE [LARGE SCALE GENOMIC DNA]</scope>
    <source>
        <strain evidence="19 20">AC99b</strain>
    </source>
</reference>
<keyword evidence="9" id="KW-0808">Transferase</keyword>
<keyword evidence="16" id="KW-0675">Receptor</keyword>
<protein>
    <recommendedName>
        <fullName evidence="3">Blue-light-activated histidine kinase</fullName>
        <ecNumber evidence="2">2.7.13.3</ecNumber>
    </recommendedName>
</protein>
<evidence type="ECO:0000256" key="3">
    <source>
        <dbReference type="ARBA" id="ARBA00021740"/>
    </source>
</evidence>
<dbReference type="Proteomes" id="UP000251558">
    <property type="component" value="Unassembled WGS sequence"/>
</dbReference>
<evidence type="ECO:0000256" key="10">
    <source>
        <dbReference type="ARBA" id="ARBA00022737"/>
    </source>
</evidence>
<evidence type="ECO:0000256" key="9">
    <source>
        <dbReference type="ARBA" id="ARBA00022679"/>
    </source>
</evidence>
<feature type="domain" description="PAC" evidence="18">
    <location>
        <begin position="298"/>
        <end position="350"/>
    </location>
</feature>
<dbReference type="SMART" id="SM00086">
    <property type="entry name" value="PAC"/>
    <property type="match status" value="2"/>
</dbReference>
<dbReference type="EMBL" id="QMBP01000016">
    <property type="protein sequence ID" value="RAZ87001.1"/>
    <property type="molecule type" value="Genomic_DNA"/>
</dbReference>
<dbReference type="GO" id="GO:0005524">
    <property type="term" value="F:ATP binding"/>
    <property type="evidence" value="ECO:0007669"/>
    <property type="project" value="UniProtKB-KW"/>
</dbReference>
<keyword evidence="12 19" id="KW-0418">Kinase</keyword>
<dbReference type="SMART" id="SM00911">
    <property type="entry name" value="HWE_HK"/>
    <property type="match status" value="1"/>
</dbReference>
<name>A0A330HE67_9HYPH</name>
<keyword evidence="4" id="KW-0600">Photoreceptor protein</keyword>
<evidence type="ECO:0000256" key="14">
    <source>
        <dbReference type="ARBA" id="ARBA00022991"/>
    </source>
</evidence>
<keyword evidence="13" id="KW-0067">ATP-binding</keyword>
<evidence type="ECO:0000256" key="1">
    <source>
        <dbReference type="ARBA" id="ARBA00000085"/>
    </source>
</evidence>
<dbReference type="OrthoDB" id="341208at2"/>
<sequence>MKGGSRTDFRAGANAGVRAISRAAIRAMVTPVRRPSATRARPAKFPPRRTDTSPASRVYAPMVDGAWPRGKGEVAGLIRGYDWDSSPLGPPEAWTPSLRTTVELMLAARAEIVLFCGPDFAALYNDAYAPTIGDKHPRALGRPARENWAELWTDLEPLLSGVLTTGETFSAKDRPFYIERSGGVGETVYFDISYSAVRAQDGSVEAVLCIVSETTARVLAAAKVRESEQRFRALVNASSDVIYRMSPDWQEMHELDGRGFLSTADGPAIRWRDAYLFPEDMPAVQAVIDRGILERGVFELEHRVRRADGSTGWTLSRAIPIVDLDGAILEWFGMAADITDKRASDLHIQLLMREVNHRVKNQYAVILSMIRETAKRATDPRVFEHQIRERIMALSRSHDLLVMNDWRGAGMSDLVREHLTPFAHEERVELSGPDVTLRLNAVQNIGMALHELGTNATKYGALSADKGTVRVSWRVPTETQERGDFELVWEERTACGAEPPEAEQRLGFGSVVLQRVVPTSLSGSASLERQPGFVRWTLSAPLGNVVVDEAARLERVEEMAPA</sequence>
<keyword evidence="5" id="KW-0597">Phosphoprotein</keyword>
<comment type="caution">
    <text evidence="19">The sequence shown here is derived from an EMBL/GenBank/DDBJ whole genome shotgun (WGS) entry which is preliminary data.</text>
</comment>
<evidence type="ECO:0000256" key="7">
    <source>
        <dbReference type="ARBA" id="ARBA00022630"/>
    </source>
</evidence>
<keyword evidence="11" id="KW-0547">Nucleotide-binding</keyword>
<dbReference type="Pfam" id="PF07536">
    <property type="entry name" value="HWE_HK"/>
    <property type="match status" value="1"/>
</dbReference>
<dbReference type="InterPro" id="IPR011102">
    <property type="entry name" value="Sig_transdc_His_kinase_HWE"/>
</dbReference>
<keyword evidence="6" id="KW-0716">Sensory transduction</keyword>
<keyword evidence="8" id="KW-0288">FMN</keyword>
<dbReference type="PANTHER" id="PTHR41523">
    <property type="entry name" value="TWO-COMPONENT SYSTEM SENSOR PROTEIN"/>
    <property type="match status" value="1"/>
</dbReference>
<gene>
    <name evidence="19" type="ORF">DPM33_27060</name>
</gene>
<evidence type="ECO:0000256" key="6">
    <source>
        <dbReference type="ARBA" id="ARBA00022606"/>
    </source>
</evidence>
<keyword evidence="7" id="KW-0285">Flavoprotein</keyword>
<evidence type="ECO:0000256" key="13">
    <source>
        <dbReference type="ARBA" id="ARBA00022840"/>
    </source>
</evidence>
<evidence type="ECO:0000259" key="18">
    <source>
        <dbReference type="PROSITE" id="PS50113"/>
    </source>
</evidence>
<dbReference type="Gene3D" id="3.30.450.20">
    <property type="entry name" value="PAS domain"/>
    <property type="match status" value="2"/>
</dbReference>
<dbReference type="AlphaFoldDB" id="A0A330HE67"/>
<dbReference type="Pfam" id="PF08447">
    <property type="entry name" value="PAS_3"/>
    <property type="match status" value="1"/>
</dbReference>
<accession>A0A330HE67</accession>
<evidence type="ECO:0000313" key="19">
    <source>
        <dbReference type="EMBL" id="RAZ87001.1"/>
    </source>
</evidence>
<evidence type="ECO:0000313" key="20">
    <source>
        <dbReference type="Proteomes" id="UP000251558"/>
    </source>
</evidence>
<evidence type="ECO:0000256" key="2">
    <source>
        <dbReference type="ARBA" id="ARBA00012438"/>
    </source>
</evidence>
<dbReference type="InterPro" id="IPR001610">
    <property type="entry name" value="PAC"/>
</dbReference>
<proteinExistence type="predicted"/>
<dbReference type="InterPro" id="IPR013656">
    <property type="entry name" value="PAS_4"/>
</dbReference>
<keyword evidence="10" id="KW-0677">Repeat</keyword>
<evidence type="ECO:0000256" key="11">
    <source>
        <dbReference type="ARBA" id="ARBA00022741"/>
    </source>
</evidence>
<dbReference type="InterPro" id="IPR000014">
    <property type="entry name" value="PAS"/>
</dbReference>
<keyword evidence="14" id="KW-0157">Chromophore</keyword>
<dbReference type="InterPro" id="IPR013655">
    <property type="entry name" value="PAS_fold_3"/>
</dbReference>
<dbReference type="EC" id="2.7.13.3" evidence="2"/>
<evidence type="ECO:0000256" key="16">
    <source>
        <dbReference type="ARBA" id="ARBA00023170"/>
    </source>
</evidence>
<organism evidence="19 20">
    <name type="scientific">Mesorhizobium hawassense</name>
    <dbReference type="NCBI Taxonomy" id="1209954"/>
    <lineage>
        <taxon>Bacteria</taxon>
        <taxon>Pseudomonadati</taxon>
        <taxon>Pseudomonadota</taxon>
        <taxon>Alphaproteobacteria</taxon>
        <taxon>Hyphomicrobiales</taxon>
        <taxon>Phyllobacteriaceae</taxon>
        <taxon>Mesorhizobium</taxon>
    </lineage>
</organism>
<evidence type="ECO:0000256" key="15">
    <source>
        <dbReference type="ARBA" id="ARBA00023026"/>
    </source>
</evidence>
<dbReference type="InterPro" id="IPR000700">
    <property type="entry name" value="PAS-assoc_C"/>
</dbReference>
<dbReference type="SUPFAM" id="SSF55785">
    <property type="entry name" value="PYP-like sensor domain (PAS domain)"/>
    <property type="match status" value="1"/>
</dbReference>
<dbReference type="GO" id="GO:0004673">
    <property type="term" value="F:protein histidine kinase activity"/>
    <property type="evidence" value="ECO:0007669"/>
    <property type="project" value="UniProtKB-EC"/>
</dbReference>
<dbReference type="PROSITE" id="PS50113">
    <property type="entry name" value="PAC"/>
    <property type="match status" value="1"/>
</dbReference>
<evidence type="ECO:0000256" key="17">
    <source>
        <dbReference type="SAM" id="MobiDB-lite"/>
    </source>
</evidence>
<keyword evidence="15" id="KW-0843">Virulence</keyword>
<dbReference type="PANTHER" id="PTHR41523:SF8">
    <property type="entry name" value="ETHYLENE RESPONSE SENSOR PROTEIN"/>
    <property type="match status" value="1"/>
</dbReference>
<comment type="catalytic activity">
    <reaction evidence="1">
        <text>ATP + protein L-histidine = ADP + protein N-phospho-L-histidine.</text>
        <dbReference type="EC" id="2.7.13.3"/>
    </reaction>
</comment>
<evidence type="ECO:0000256" key="8">
    <source>
        <dbReference type="ARBA" id="ARBA00022643"/>
    </source>
</evidence>
<evidence type="ECO:0000256" key="4">
    <source>
        <dbReference type="ARBA" id="ARBA00022543"/>
    </source>
</evidence>